<protein>
    <submittedName>
        <fullName evidence="2">DUF3094 family protein</fullName>
    </submittedName>
</protein>
<dbReference type="Proteomes" id="UP001528823">
    <property type="component" value="Unassembled WGS sequence"/>
</dbReference>
<dbReference type="RefSeq" id="WP_274689066.1">
    <property type="nucleotide sequence ID" value="NZ_JAPMOU010000013.1"/>
</dbReference>
<accession>A0ABT5U8K6</accession>
<sequence length="63" mass="7277">MTNNKLSKEDMKRVEQFLNTPVNQVERQPFKPMKLLLIITLVVVGFGLLSRLIAWLYVNSITS</sequence>
<keyword evidence="1" id="KW-1133">Transmembrane helix</keyword>
<feature type="transmembrane region" description="Helical" evidence="1">
    <location>
        <begin position="35"/>
        <end position="58"/>
    </location>
</feature>
<dbReference type="Pfam" id="PF11293">
    <property type="entry name" value="DUF3094"/>
    <property type="match status" value="1"/>
</dbReference>
<dbReference type="EMBL" id="JAPMOU010000013">
    <property type="protein sequence ID" value="MDE1462712.1"/>
    <property type="molecule type" value="Genomic_DNA"/>
</dbReference>
<keyword evidence="1" id="KW-0472">Membrane</keyword>
<dbReference type="InterPro" id="IPR021444">
    <property type="entry name" value="DUF3094"/>
</dbReference>
<comment type="caution">
    <text evidence="2">The sequence shown here is derived from an EMBL/GenBank/DDBJ whole genome shotgun (WGS) entry which is preliminary data.</text>
</comment>
<name>A0ABT5U8K6_9GAMM</name>
<keyword evidence="3" id="KW-1185">Reference proteome</keyword>
<evidence type="ECO:0000313" key="3">
    <source>
        <dbReference type="Proteomes" id="UP001528823"/>
    </source>
</evidence>
<gene>
    <name evidence="2" type="ORF">ORQ98_12100</name>
</gene>
<keyword evidence="1" id="KW-0812">Transmembrane</keyword>
<organism evidence="2 3">
    <name type="scientific">Spartinivicinus poritis</name>
    <dbReference type="NCBI Taxonomy" id="2994640"/>
    <lineage>
        <taxon>Bacteria</taxon>
        <taxon>Pseudomonadati</taxon>
        <taxon>Pseudomonadota</taxon>
        <taxon>Gammaproteobacteria</taxon>
        <taxon>Oceanospirillales</taxon>
        <taxon>Zooshikellaceae</taxon>
        <taxon>Spartinivicinus</taxon>
    </lineage>
</organism>
<proteinExistence type="predicted"/>
<evidence type="ECO:0000313" key="2">
    <source>
        <dbReference type="EMBL" id="MDE1462712.1"/>
    </source>
</evidence>
<reference evidence="2 3" key="1">
    <citation type="submission" date="2022-11" db="EMBL/GenBank/DDBJ databases">
        <title>Spartinivicinus poritis sp. nov., isolated from scleractinian coral Porites lutea.</title>
        <authorList>
            <person name="Zhang G."/>
            <person name="Cai L."/>
            <person name="Wei Q."/>
        </authorList>
    </citation>
    <scope>NUCLEOTIDE SEQUENCE [LARGE SCALE GENOMIC DNA]</scope>
    <source>
        <strain evidence="2 3">A2-2</strain>
    </source>
</reference>
<evidence type="ECO:0000256" key="1">
    <source>
        <dbReference type="SAM" id="Phobius"/>
    </source>
</evidence>